<comment type="caution">
    <text evidence="2">The sequence shown here is derived from an EMBL/GenBank/DDBJ whole genome shotgun (WGS) entry which is preliminary data.</text>
</comment>
<sequence length="99" mass="10584">MIPIMVEMPTVSQCSVRECAYNTEDACHARAITVGDGVHPGCDTYFGAEAHTHAAERRAGVGACKVSVCRHNDDYECSAESIVVGKSSNSVCCQTFSPR</sequence>
<feature type="domain" description="DUF1540" evidence="1">
    <location>
        <begin position="13"/>
        <end position="44"/>
    </location>
</feature>
<evidence type="ECO:0000259" key="1">
    <source>
        <dbReference type="Pfam" id="PF07561"/>
    </source>
</evidence>
<feature type="domain" description="DUF1540" evidence="1">
    <location>
        <begin position="64"/>
        <end position="96"/>
    </location>
</feature>
<reference evidence="2" key="1">
    <citation type="submission" date="2021-01" db="EMBL/GenBank/DDBJ databases">
        <title>Genome sequence of strain Noviherbaspirillum sp. DKR-6.</title>
        <authorList>
            <person name="Chaudhary D.K."/>
        </authorList>
    </citation>
    <scope>NUCLEOTIDE SEQUENCE</scope>
    <source>
        <strain evidence="2">DKR-6</strain>
    </source>
</reference>
<evidence type="ECO:0000313" key="3">
    <source>
        <dbReference type="Proteomes" id="UP000622890"/>
    </source>
</evidence>
<dbReference type="AlphaFoldDB" id="A0A934SUB5"/>
<evidence type="ECO:0000313" key="2">
    <source>
        <dbReference type="EMBL" id="MBK4736725.1"/>
    </source>
</evidence>
<keyword evidence="3" id="KW-1185">Reference proteome</keyword>
<accession>A0A934SUB5</accession>
<dbReference type="Proteomes" id="UP000622890">
    <property type="component" value="Unassembled WGS sequence"/>
</dbReference>
<gene>
    <name evidence="2" type="ORF">JJB74_19030</name>
</gene>
<dbReference type="RefSeq" id="WP_200594424.1">
    <property type="nucleotide sequence ID" value="NZ_JAEPBG010000008.1"/>
</dbReference>
<name>A0A934SUB5_9BURK</name>
<dbReference type="Pfam" id="PF07561">
    <property type="entry name" value="DUF1540"/>
    <property type="match status" value="2"/>
</dbReference>
<protein>
    <submittedName>
        <fullName evidence="2">DUF1540 domain-containing protein</fullName>
    </submittedName>
</protein>
<dbReference type="InterPro" id="IPR011437">
    <property type="entry name" value="DUF1540"/>
</dbReference>
<organism evidence="2 3">
    <name type="scientific">Noviherbaspirillum pedocola</name>
    <dbReference type="NCBI Taxonomy" id="2801341"/>
    <lineage>
        <taxon>Bacteria</taxon>
        <taxon>Pseudomonadati</taxon>
        <taxon>Pseudomonadota</taxon>
        <taxon>Betaproteobacteria</taxon>
        <taxon>Burkholderiales</taxon>
        <taxon>Oxalobacteraceae</taxon>
        <taxon>Noviherbaspirillum</taxon>
    </lineage>
</organism>
<dbReference type="EMBL" id="JAEPBG010000008">
    <property type="protein sequence ID" value="MBK4736725.1"/>
    <property type="molecule type" value="Genomic_DNA"/>
</dbReference>
<proteinExistence type="predicted"/>